<dbReference type="RefSeq" id="XP_064677262.1">
    <property type="nucleotide sequence ID" value="XM_064824326.1"/>
</dbReference>
<dbReference type="InterPro" id="IPR032675">
    <property type="entry name" value="LRR_dom_sf"/>
</dbReference>
<feature type="region of interest" description="Disordered" evidence="1">
    <location>
        <begin position="239"/>
        <end position="280"/>
    </location>
</feature>
<protein>
    <submittedName>
        <fullName evidence="2">Phosphate metabolism transcription protein</fullName>
    </submittedName>
</protein>
<feature type="compositionally biased region" description="Acidic residues" evidence="1">
    <location>
        <begin position="239"/>
        <end position="270"/>
    </location>
</feature>
<sequence>MDTRLAYETLSQILSYLKEDQSALLQINRTCKKLHEVSLPLLFKTPKFESFSCFELFATTLTEANGLFVRHIDLHMVPHRWDSFKINNLLFTLSEKTPDLELLNLDLCSQLTNKALIKITKPLHDLRILSVDQCELIGDESIEALVNNCPYIQELYLGSTHITDNSLNLIATKFILLTHLHLPGCEYISEIGVDKVTSECKTLRYIDLQDCYNVLGERTFQQGALFGDNTRPDIPLVFEDDQWEDIDEDDGDGEEEEDEAEMEQNDEMWEDAPPAYRAIN</sequence>
<dbReference type="AlphaFoldDB" id="A0AAN7D9V2"/>
<dbReference type="InterPro" id="IPR006553">
    <property type="entry name" value="Leu-rich_rpt_Cys-con_subtyp"/>
</dbReference>
<organism evidence="2 3">
    <name type="scientific">Mucor velutinosus</name>
    <dbReference type="NCBI Taxonomy" id="708070"/>
    <lineage>
        <taxon>Eukaryota</taxon>
        <taxon>Fungi</taxon>
        <taxon>Fungi incertae sedis</taxon>
        <taxon>Mucoromycota</taxon>
        <taxon>Mucoromycotina</taxon>
        <taxon>Mucoromycetes</taxon>
        <taxon>Mucorales</taxon>
        <taxon>Mucorineae</taxon>
        <taxon>Mucoraceae</taxon>
        <taxon>Mucor</taxon>
    </lineage>
</organism>
<dbReference type="PANTHER" id="PTHR13382">
    <property type="entry name" value="MITOCHONDRIAL ATP SYNTHASE COUPLING FACTOR B"/>
    <property type="match status" value="1"/>
</dbReference>
<dbReference type="EMBL" id="JASEJX010000033">
    <property type="protein sequence ID" value="KAK4510596.1"/>
    <property type="molecule type" value="Genomic_DNA"/>
</dbReference>
<dbReference type="Proteomes" id="UP001304243">
    <property type="component" value="Unassembled WGS sequence"/>
</dbReference>
<accession>A0AAN7D9V2</accession>
<keyword evidence="3" id="KW-1185">Reference proteome</keyword>
<dbReference type="PANTHER" id="PTHR13382:SF67">
    <property type="entry name" value="SCF E3 UBIQUITIN LIGASE COMPLEX F-BOX PROTEIN POF2"/>
    <property type="match status" value="1"/>
</dbReference>
<comment type="caution">
    <text evidence="2">The sequence shown here is derived from an EMBL/GenBank/DDBJ whole genome shotgun (WGS) entry which is preliminary data.</text>
</comment>
<dbReference type="GeneID" id="89948713"/>
<evidence type="ECO:0000256" key="1">
    <source>
        <dbReference type="SAM" id="MobiDB-lite"/>
    </source>
</evidence>
<dbReference type="SUPFAM" id="SSF52047">
    <property type="entry name" value="RNI-like"/>
    <property type="match status" value="1"/>
</dbReference>
<evidence type="ECO:0000313" key="2">
    <source>
        <dbReference type="EMBL" id="KAK4510596.1"/>
    </source>
</evidence>
<gene>
    <name evidence="2" type="primary">VTC2_2</name>
    <name evidence="2" type="ORF">ATC70_005027</name>
</gene>
<dbReference type="GO" id="GO:0005737">
    <property type="term" value="C:cytoplasm"/>
    <property type="evidence" value="ECO:0007669"/>
    <property type="project" value="TreeGrafter"/>
</dbReference>
<name>A0AAN7D9V2_9FUNG</name>
<dbReference type="Gene3D" id="3.80.10.10">
    <property type="entry name" value="Ribonuclease Inhibitor"/>
    <property type="match status" value="1"/>
</dbReference>
<reference evidence="2 3" key="1">
    <citation type="submission" date="2022-11" db="EMBL/GenBank/DDBJ databases">
        <title>Mucor velutinosus strain NIH1002 WGS.</title>
        <authorList>
            <person name="Subramanian P."/>
            <person name="Mullikin J.C."/>
            <person name="Segre J.A."/>
            <person name="Zelazny A.M."/>
        </authorList>
    </citation>
    <scope>NUCLEOTIDE SEQUENCE [LARGE SCALE GENOMIC DNA]</scope>
    <source>
        <strain evidence="2 3">NIH1002</strain>
    </source>
</reference>
<dbReference type="SMART" id="SM00367">
    <property type="entry name" value="LRR_CC"/>
    <property type="match status" value="4"/>
</dbReference>
<proteinExistence type="predicted"/>
<dbReference type="InterPro" id="IPR050648">
    <property type="entry name" value="F-box_LRR-repeat"/>
</dbReference>
<evidence type="ECO:0000313" key="3">
    <source>
        <dbReference type="Proteomes" id="UP001304243"/>
    </source>
</evidence>